<dbReference type="EMBL" id="DUZY01000003">
    <property type="protein sequence ID" value="DAD30378.1"/>
    <property type="molecule type" value="Genomic_DNA"/>
</dbReference>
<evidence type="ECO:0000256" key="1">
    <source>
        <dbReference type="SAM" id="MobiDB-lite"/>
    </source>
</evidence>
<dbReference type="Proteomes" id="UP000607653">
    <property type="component" value="Unassembled WGS sequence"/>
</dbReference>
<gene>
    <name evidence="2" type="ORF">HUJ06_009229</name>
</gene>
<proteinExistence type="predicted"/>
<name>A0A822YM11_NELNU</name>
<evidence type="ECO:0000313" key="2">
    <source>
        <dbReference type="EMBL" id="DAD30378.1"/>
    </source>
</evidence>
<organism evidence="2 3">
    <name type="scientific">Nelumbo nucifera</name>
    <name type="common">Sacred lotus</name>
    <dbReference type="NCBI Taxonomy" id="4432"/>
    <lineage>
        <taxon>Eukaryota</taxon>
        <taxon>Viridiplantae</taxon>
        <taxon>Streptophyta</taxon>
        <taxon>Embryophyta</taxon>
        <taxon>Tracheophyta</taxon>
        <taxon>Spermatophyta</taxon>
        <taxon>Magnoliopsida</taxon>
        <taxon>Proteales</taxon>
        <taxon>Nelumbonaceae</taxon>
        <taxon>Nelumbo</taxon>
    </lineage>
</organism>
<feature type="compositionally biased region" description="Basic and acidic residues" evidence="1">
    <location>
        <begin position="1"/>
        <end position="15"/>
    </location>
</feature>
<accession>A0A822YM11</accession>
<comment type="caution">
    <text evidence="2">The sequence shown here is derived from an EMBL/GenBank/DDBJ whole genome shotgun (WGS) entry which is preliminary data.</text>
</comment>
<keyword evidence="3" id="KW-1185">Reference proteome</keyword>
<dbReference type="AlphaFoldDB" id="A0A822YM11"/>
<sequence length="55" mass="6777">MEERRDNRDGEERWREKKSRTKTSEGRLGKGYLVVPSFYDKRKGKQGQFRYFEIF</sequence>
<evidence type="ECO:0000313" key="3">
    <source>
        <dbReference type="Proteomes" id="UP000607653"/>
    </source>
</evidence>
<feature type="region of interest" description="Disordered" evidence="1">
    <location>
        <begin position="1"/>
        <end position="26"/>
    </location>
</feature>
<reference evidence="2 3" key="1">
    <citation type="journal article" date="2020" name="Mol. Biol. Evol.">
        <title>Distinct Expression and Methylation Patterns for Genes with Different Fates following a Single Whole-Genome Duplication in Flowering Plants.</title>
        <authorList>
            <person name="Shi T."/>
            <person name="Rahmani R.S."/>
            <person name="Gugger P.F."/>
            <person name="Wang M."/>
            <person name="Li H."/>
            <person name="Zhang Y."/>
            <person name="Li Z."/>
            <person name="Wang Q."/>
            <person name="Van de Peer Y."/>
            <person name="Marchal K."/>
            <person name="Chen J."/>
        </authorList>
    </citation>
    <scope>NUCLEOTIDE SEQUENCE [LARGE SCALE GENOMIC DNA]</scope>
    <source>
        <tissue evidence="2">Leaf</tissue>
    </source>
</reference>
<protein>
    <submittedName>
        <fullName evidence="2">Uncharacterized protein</fullName>
    </submittedName>
</protein>